<organism evidence="2 3">
    <name type="scientific">Rubrivivax gelatinosus</name>
    <name type="common">Rhodocyclus gelatinosus</name>
    <name type="synonym">Rhodopseudomonas gelatinosa</name>
    <dbReference type="NCBI Taxonomy" id="28068"/>
    <lineage>
        <taxon>Bacteria</taxon>
        <taxon>Pseudomonadati</taxon>
        <taxon>Pseudomonadota</taxon>
        <taxon>Betaproteobacteria</taxon>
        <taxon>Burkholderiales</taxon>
        <taxon>Sphaerotilaceae</taxon>
        <taxon>Rubrivivax</taxon>
    </lineage>
</organism>
<evidence type="ECO:0000313" key="2">
    <source>
        <dbReference type="EMBL" id="MBK1714384.1"/>
    </source>
</evidence>
<dbReference type="InterPro" id="IPR001173">
    <property type="entry name" value="Glyco_trans_2-like"/>
</dbReference>
<reference evidence="2" key="2">
    <citation type="journal article" date="2020" name="Microorganisms">
        <title>Osmotic Adaptation and Compatible Solute Biosynthesis of Phototrophic Bacteria as Revealed from Genome Analyses.</title>
        <authorList>
            <person name="Imhoff J.F."/>
            <person name="Rahn T."/>
            <person name="Kunzel S."/>
            <person name="Keller A."/>
            <person name="Neulinger S.C."/>
        </authorList>
    </citation>
    <scope>NUCLEOTIDE SEQUENCE</scope>
    <source>
        <strain evidence="2">IM 151</strain>
    </source>
</reference>
<accession>A0ABS1DWF6</accession>
<gene>
    <name evidence="2" type="ORF">CKO43_16555</name>
</gene>
<dbReference type="PANTHER" id="PTHR43685:SF3">
    <property type="entry name" value="SLR2126 PROTEIN"/>
    <property type="match status" value="1"/>
</dbReference>
<dbReference type="RefSeq" id="WP_200379300.1">
    <property type="nucleotide sequence ID" value="NZ_NRRU01000066.1"/>
</dbReference>
<dbReference type="EMBL" id="NRRU01000066">
    <property type="protein sequence ID" value="MBK1714384.1"/>
    <property type="molecule type" value="Genomic_DNA"/>
</dbReference>
<reference evidence="2" key="1">
    <citation type="submission" date="2017-08" db="EMBL/GenBank/DDBJ databases">
        <authorList>
            <person name="Imhoff J.F."/>
            <person name="Rahn T."/>
            <person name="Kuenzel S."/>
            <person name="Neulinger S.C."/>
        </authorList>
    </citation>
    <scope>NUCLEOTIDE SEQUENCE</scope>
    <source>
        <strain evidence="2">IM 151</strain>
    </source>
</reference>
<sequence length="305" mass="33653">MDATVIVCTYNRAASLADTLAALAALELAPGFEWELVVVDNNSRDATRQTVEDFAAAHPALALRYVFEARQGLSHARNRGIAEARGAILAFTDDDVLPAPDWLALLVRGMEEHGCAAAGGYIAPLWLAPPPAWLTERFYGFLALKTDEDGPKPVSEPEHMPFGASLVFRREVFERLGGFDPNLGRKGAVLAGGEEIDVLMRVVHDGGRVVYFPQARVRHKVEAFRLNKRYFRRWRYQCSRNEAAALPATGRRIAGVPAYLLPQLARAVGKAAWMRLTSPADEAFRQEMIVWHFLGLMRGAAARSA</sequence>
<evidence type="ECO:0000259" key="1">
    <source>
        <dbReference type="Pfam" id="PF00535"/>
    </source>
</evidence>
<protein>
    <submittedName>
        <fullName evidence="2">Glycosyl transferase family 2</fullName>
    </submittedName>
</protein>
<evidence type="ECO:0000313" key="3">
    <source>
        <dbReference type="Proteomes" id="UP001041814"/>
    </source>
</evidence>
<dbReference type="GO" id="GO:0016740">
    <property type="term" value="F:transferase activity"/>
    <property type="evidence" value="ECO:0007669"/>
    <property type="project" value="UniProtKB-KW"/>
</dbReference>
<name>A0ABS1DWF6_RUBGE</name>
<feature type="domain" description="Glycosyltransferase 2-like" evidence="1">
    <location>
        <begin position="4"/>
        <end position="176"/>
    </location>
</feature>
<dbReference type="Pfam" id="PF00535">
    <property type="entry name" value="Glycos_transf_2"/>
    <property type="match status" value="1"/>
</dbReference>
<keyword evidence="3" id="KW-1185">Reference proteome</keyword>
<dbReference type="Proteomes" id="UP001041814">
    <property type="component" value="Unassembled WGS sequence"/>
</dbReference>
<proteinExistence type="predicted"/>
<dbReference type="InterPro" id="IPR029044">
    <property type="entry name" value="Nucleotide-diphossugar_trans"/>
</dbReference>
<comment type="caution">
    <text evidence="2">The sequence shown here is derived from an EMBL/GenBank/DDBJ whole genome shotgun (WGS) entry which is preliminary data.</text>
</comment>
<dbReference type="Gene3D" id="3.90.550.10">
    <property type="entry name" value="Spore Coat Polysaccharide Biosynthesis Protein SpsA, Chain A"/>
    <property type="match status" value="1"/>
</dbReference>
<dbReference type="SUPFAM" id="SSF53448">
    <property type="entry name" value="Nucleotide-diphospho-sugar transferases"/>
    <property type="match status" value="1"/>
</dbReference>
<dbReference type="InterPro" id="IPR050834">
    <property type="entry name" value="Glycosyltransf_2"/>
</dbReference>
<keyword evidence="2" id="KW-0808">Transferase</keyword>
<dbReference type="PANTHER" id="PTHR43685">
    <property type="entry name" value="GLYCOSYLTRANSFERASE"/>
    <property type="match status" value="1"/>
</dbReference>